<protein>
    <recommendedName>
        <fullName evidence="6">Ribosomal protein L11 methyltransferase</fullName>
        <shortName evidence="6">L11 Mtase</shortName>
        <ecNumber evidence="6">2.1.1.-</ecNumber>
    </recommendedName>
</protein>
<dbReference type="GO" id="GO:0008276">
    <property type="term" value="F:protein methyltransferase activity"/>
    <property type="evidence" value="ECO:0007669"/>
    <property type="project" value="UniProtKB-UniRule"/>
</dbReference>
<accession>A0A6J4S216</accession>
<keyword evidence="8" id="KW-0689">Ribosomal protein</keyword>
<comment type="catalytic activity">
    <reaction evidence="6">
        <text>L-lysyl-[protein] + 3 S-adenosyl-L-methionine = N(6),N(6),N(6)-trimethyl-L-lysyl-[protein] + 3 S-adenosyl-L-homocysteine + 3 H(+)</text>
        <dbReference type="Rhea" id="RHEA:54192"/>
        <dbReference type="Rhea" id="RHEA-COMP:9752"/>
        <dbReference type="Rhea" id="RHEA-COMP:13826"/>
        <dbReference type="ChEBI" id="CHEBI:15378"/>
        <dbReference type="ChEBI" id="CHEBI:29969"/>
        <dbReference type="ChEBI" id="CHEBI:57856"/>
        <dbReference type="ChEBI" id="CHEBI:59789"/>
        <dbReference type="ChEBI" id="CHEBI:61961"/>
    </reaction>
</comment>
<dbReference type="GO" id="GO:0032259">
    <property type="term" value="P:methylation"/>
    <property type="evidence" value="ECO:0007669"/>
    <property type="project" value="UniProtKB-KW"/>
</dbReference>
<keyword evidence="5 6" id="KW-0949">S-adenosyl-L-methionine</keyword>
<evidence type="ECO:0000256" key="4">
    <source>
        <dbReference type="ARBA" id="ARBA00022679"/>
    </source>
</evidence>
<dbReference type="PANTHER" id="PTHR43648:SF1">
    <property type="entry name" value="ELECTRON TRANSFER FLAVOPROTEIN BETA SUBUNIT LYSINE METHYLTRANSFERASE"/>
    <property type="match status" value="1"/>
</dbReference>
<proteinExistence type="inferred from homology"/>
<name>A0A6J4S216_9SPHN</name>
<evidence type="ECO:0000256" key="5">
    <source>
        <dbReference type="ARBA" id="ARBA00022691"/>
    </source>
</evidence>
<feature type="binding site" evidence="6">
    <location>
        <position position="228"/>
    </location>
    <ligand>
        <name>S-adenosyl-L-methionine</name>
        <dbReference type="ChEBI" id="CHEBI:59789"/>
    </ligand>
</feature>
<keyword evidence="3 6" id="KW-0489">Methyltransferase</keyword>
<dbReference type="InterPro" id="IPR050078">
    <property type="entry name" value="Ribosomal_L11_MeTrfase_PrmA"/>
</dbReference>
<dbReference type="GO" id="GO:0005737">
    <property type="term" value="C:cytoplasm"/>
    <property type="evidence" value="ECO:0007669"/>
    <property type="project" value="UniProtKB-SubCell"/>
</dbReference>
<evidence type="ECO:0000256" key="2">
    <source>
        <dbReference type="ARBA" id="ARBA00022490"/>
    </source>
</evidence>
<dbReference type="InterPro" id="IPR004498">
    <property type="entry name" value="Ribosomal_PrmA_MeTrfase"/>
</dbReference>
<dbReference type="SUPFAM" id="SSF53335">
    <property type="entry name" value="S-adenosyl-L-methionine-dependent methyltransferases"/>
    <property type="match status" value="1"/>
</dbReference>
<dbReference type="Pfam" id="PF06325">
    <property type="entry name" value="PrmA"/>
    <property type="match status" value="1"/>
</dbReference>
<gene>
    <name evidence="6" type="primary">prmA</name>
    <name evidence="8" type="ORF">AVDCRST_MAG39-242</name>
</gene>
<keyword evidence="2 6" id="KW-0963">Cytoplasm</keyword>
<feature type="binding site" evidence="6">
    <location>
        <position position="182"/>
    </location>
    <ligand>
        <name>S-adenosyl-L-methionine</name>
        <dbReference type="ChEBI" id="CHEBI:59789"/>
    </ligand>
</feature>
<comment type="function">
    <text evidence="6">Methylates ribosomal protein L11.</text>
</comment>
<keyword evidence="4 6" id="KW-0808">Transferase</keyword>
<dbReference type="EMBL" id="CADCVW010000014">
    <property type="protein sequence ID" value="CAA9484391.1"/>
    <property type="molecule type" value="Genomic_DNA"/>
</dbReference>
<feature type="binding site" evidence="6">
    <location>
        <position position="159"/>
    </location>
    <ligand>
        <name>S-adenosyl-L-methionine</name>
        <dbReference type="ChEBI" id="CHEBI:59789"/>
    </ligand>
</feature>
<evidence type="ECO:0000256" key="1">
    <source>
        <dbReference type="ARBA" id="ARBA00009741"/>
    </source>
</evidence>
<dbReference type="Gene3D" id="3.40.50.150">
    <property type="entry name" value="Vaccinia Virus protein VP39"/>
    <property type="match status" value="1"/>
</dbReference>
<dbReference type="InterPro" id="IPR029063">
    <property type="entry name" value="SAM-dependent_MTases_sf"/>
</dbReference>
<organism evidence="8">
    <name type="scientific">uncultured Sphingomonadaceae bacterium</name>
    <dbReference type="NCBI Taxonomy" id="169976"/>
    <lineage>
        <taxon>Bacteria</taxon>
        <taxon>Pseudomonadati</taxon>
        <taxon>Pseudomonadota</taxon>
        <taxon>Alphaproteobacteria</taxon>
        <taxon>Sphingomonadales</taxon>
        <taxon>Sphingomonadaceae</taxon>
        <taxon>environmental samples</taxon>
    </lineage>
</organism>
<evidence type="ECO:0000313" key="8">
    <source>
        <dbReference type="EMBL" id="CAA9484391.1"/>
    </source>
</evidence>
<feature type="region of interest" description="Disordered" evidence="7">
    <location>
        <begin position="18"/>
        <end position="42"/>
    </location>
</feature>
<sequence length="292" mass="30571">MADGWRATLPCTRAEAEAVERNDGPLAALADPPTVTATEPDPHLPDDWLLHAYFDREPTAEDLQAIRAMAPSARAEPLVERLPDEDWVALSQAGLDPIIAGRFFVHTGREGPQVPAKAVPLVVDAGRAFGTGHHETTAGCLLMLEAIADRSFTKLVDLGTGTGLLAIAAKRLWPGAEVVATDIDPVAVEVAAANAVANAAADVALVVADGVHHPEIAARAPYPLVIANILAEPLIAMAADVRSIAAPGSVILLAGLLNSQADAVLAAYAAQGCTEEERLVRGDWTILRLEAR</sequence>
<evidence type="ECO:0000256" key="3">
    <source>
        <dbReference type="ARBA" id="ARBA00022603"/>
    </source>
</evidence>
<evidence type="ECO:0000256" key="7">
    <source>
        <dbReference type="SAM" id="MobiDB-lite"/>
    </source>
</evidence>
<dbReference type="CDD" id="cd02440">
    <property type="entry name" value="AdoMet_MTases"/>
    <property type="match status" value="1"/>
</dbReference>
<keyword evidence="8" id="KW-0687">Ribonucleoprotein</keyword>
<dbReference type="EC" id="2.1.1.-" evidence="6"/>
<feature type="binding site" evidence="6">
    <location>
        <position position="137"/>
    </location>
    <ligand>
        <name>S-adenosyl-L-methionine</name>
        <dbReference type="ChEBI" id="CHEBI:59789"/>
    </ligand>
</feature>
<reference evidence="8" key="1">
    <citation type="submission" date="2020-02" db="EMBL/GenBank/DDBJ databases">
        <authorList>
            <person name="Meier V. D."/>
        </authorList>
    </citation>
    <scope>NUCLEOTIDE SEQUENCE</scope>
    <source>
        <strain evidence="8">AVDCRST_MAG39</strain>
    </source>
</reference>
<comment type="similarity">
    <text evidence="1 6">Belongs to the methyltransferase superfamily. PrmA family.</text>
</comment>
<dbReference type="PANTHER" id="PTHR43648">
    <property type="entry name" value="ELECTRON TRANSFER FLAVOPROTEIN BETA SUBUNIT LYSINE METHYLTRANSFERASE"/>
    <property type="match status" value="1"/>
</dbReference>
<dbReference type="GO" id="GO:0005840">
    <property type="term" value="C:ribosome"/>
    <property type="evidence" value="ECO:0007669"/>
    <property type="project" value="UniProtKB-KW"/>
</dbReference>
<dbReference type="AlphaFoldDB" id="A0A6J4S216"/>
<comment type="subcellular location">
    <subcellularLocation>
        <location evidence="6">Cytoplasm</location>
    </subcellularLocation>
</comment>
<dbReference type="HAMAP" id="MF_00735">
    <property type="entry name" value="Methyltr_PrmA"/>
    <property type="match status" value="1"/>
</dbReference>
<evidence type="ECO:0000256" key="6">
    <source>
        <dbReference type="HAMAP-Rule" id="MF_00735"/>
    </source>
</evidence>